<accession>A0A1B4VBA1</accession>
<dbReference type="SUPFAM" id="SSF55073">
    <property type="entry name" value="Nucleotide cyclase"/>
    <property type="match status" value="1"/>
</dbReference>
<dbReference type="EMBL" id="AP014936">
    <property type="protein sequence ID" value="BAU49444.1"/>
    <property type="molecule type" value="Genomic_DNA"/>
</dbReference>
<evidence type="ECO:0000313" key="7">
    <source>
        <dbReference type="Proteomes" id="UP000218899"/>
    </source>
</evidence>
<dbReference type="PROSITE" id="PS50887">
    <property type="entry name" value="GGDEF"/>
    <property type="match status" value="1"/>
</dbReference>
<feature type="region of interest" description="Disordered" evidence="2">
    <location>
        <begin position="415"/>
        <end position="473"/>
    </location>
</feature>
<dbReference type="InterPro" id="IPR035919">
    <property type="entry name" value="EAL_sf"/>
</dbReference>
<dbReference type="PROSITE" id="PS50110">
    <property type="entry name" value="RESPONSE_REGULATORY"/>
    <property type="match status" value="1"/>
</dbReference>
<dbReference type="OrthoDB" id="7052318at2"/>
<evidence type="ECO:0000259" key="5">
    <source>
        <dbReference type="PROSITE" id="PS50887"/>
    </source>
</evidence>
<dbReference type="Pfam" id="PF13426">
    <property type="entry name" value="PAS_9"/>
    <property type="match status" value="1"/>
</dbReference>
<dbReference type="Pfam" id="PF00563">
    <property type="entry name" value="EAL"/>
    <property type="match status" value="1"/>
</dbReference>
<dbReference type="InterPro" id="IPR001633">
    <property type="entry name" value="EAL_dom"/>
</dbReference>
<evidence type="ECO:0000256" key="1">
    <source>
        <dbReference type="PROSITE-ProRule" id="PRU00169"/>
    </source>
</evidence>
<reference evidence="6 7" key="1">
    <citation type="submission" date="2015-08" db="EMBL/GenBank/DDBJ databases">
        <title>Complete genome sequence of Sulfurifustis variabilis.</title>
        <authorList>
            <person name="Miura A."/>
            <person name="Kojima H."/>
            <person name="Fukui M."/>
        </authorList>
    </citation>
    <scope>NUCLEOTIDE SEQUENCE [LARGE SCALE GENOMIC DNA]</scope>
    <source>
        <strain evidence="7">skN76</strain>
    </source>
</reference>
<dbReference type="Gene3D" id="3.20.20.450">
    <property type="entry name" value="EAL domain"/>
    <property type="match status" value="1"/>
</dbReference>
<gene>
    <name evidence="6" type="ORF">SVA_2896</name>
</gene>
<proteinExistence type="predicted"/>
<dbReference type="RefSeq" id="WP_096461847.1">
    <property type="nucleotide sequence ID" value="NZ_AP014936.1"/>
</dbReference>
<dbReference type="NCBIfam" id="TIGR00229">
    <property type="entry name" value="sensory_box"/>
    <property type="match status" value="1"/>
</dbReference>
<dbReference type="SUPFAM" id="SSF55785">
    <property type="entry name" value="PYP-like sensor domain (PAS domain)"/>
    <property type="match status" value="1"/>
</dbReference>
<dbReference type="InterPro" id="IPR001789">
    <property type="entry name" value="Sig_transdc_resp-reg_receiver"/>
</dbReference>
<protein>
    <submittedName>
        <fullName evidence="6">Diguanylate phosphodiesterase</fullName>
    </submittedName>
</protein>
<dbReference type="InterPro" id="IPR029787">
    <property type="entry name" value="Nucleotide_cyclase"/>
</dbReference>
<dbReference type="Pfam" id="PF00990">
    <property type="entry name" value="GGDEF"/>
    <property type="match status" value="1"/>
</dbReference>
<feature type="compositionally biased region" description="Low complexity" evidence="2">
    <location>
        <begin position="428"/>
        <end position="459"/>
    </location>
</feature>
<dbReference type="InterPro" id="IPR035965">
    <property type="entry name" value="PAS-like_dom_sf"/>
</dbReference>
<dbReference type="InterPro" id="IPR011006">
    <property type="entry name" value="CheY-like_superfamily"/>
</dbReference>
<dbReference type="Proteomes" id="UP000218899">
    <property type="component" value="Chromosome"/>
</dbReference>
<dbReference type="PANTHER" id="PTHR33121">
    <property type="entry name" value="CYCLIC DI-GMP PHOSPHODIESTERASE PDEF"/>
    <property type="match status" value="1"/>
</dbReference>
<dbReference type="AlphaFoldDB" id="A0A1B4VBA1"/>
<dbReference type="Gene3D" id="3.30.70.270">
    <property type="match status" value="1"/>
</dbReference>
<dbReference type="SMART" id="SM00052">
    <property type="entry name" value="EAL"/>
    <property type="match status" value="1"/>
</dbReference>
<dbReference type="GO" id="GO:0071111">
    <property type="term" value="F:cyclic-guanylate-specific phosphodiesterase activity"/>
    <property type="evidence" value="ECO:0007669"/>
    <property type="project" value="InterPro"/>
</dbReference>
<dbReference type="Gene3D" id="3.40.50.2300">
    <property type="match status" value="1"/>
</dbReference>
<feature type="domain" description="EAL" evidence="4">
    <location>
        <begin position="471"/>
        <end position="723"/>
    </location>
</feature>
<feature type="region of interest" description="Disordered" evidence="2">
    <location>
        <begin position="716"/>
        <end position="740"/>
    </location>
</feature>
<dbReference type="CDD" id="cd01948">
    <property type="entry name" value="EAL"/>
    <property type="match status" value="1"/>
</dbReference>
<dbReference type="InterPro" id="IPR043128">
    <property type="entry name" value="Rev_trsase/Diguanyl_cyclase"/>
</dbReference>
<sequence length="740" mass="79563">MEKKILRLLVVDDSPDDAEVVLSAFRKAGFLLKSQLVADLGAFQAAIEKSAWDVVVAEYAVPHFGAAVALEKLKQAAPDTPFVVFTRAIPDADLGKIMRAGAHDVVLKKEPVRLVPAVERELRVAAERKQYRQATQSLAEMENKHRAVIEGSREAICYSQDGMHLDANRMYLDIFGYESLAELEGVPVMNLIDKADHARFKEYIRKSGGSGGPAQEFSAVRQNGERFPAEITVSPITINGEACTQIVVVDVSKRKAVESKLQYLNQHDPLTGLYNRQYFLQELAKSVERAKQSGATGGIIYFDFHQMKQLNKQLGHATGDRLLLKATRALRETLGENVVLARIGDHEFGAILADAAKARLDECTGALKKTLAGLSFSEGGQVHKCDCHFATALIDKSVANGHKLLAGLYRSTEPAPAPAVAPKPASPAPTRAAAPRAEPATPATEATPPAAAPAPAAAAPVPPPGGGPKAPSEWHDRIATALAKGAFQLSYQPIINLHGDPAEYFEVLVRMQGRGDELIAAGQFMTHAVETGQAADIDRWVLRQALQALAELHREHRGSTFFVNVAPTALGDGQLLPLLLETLRETGVPARHLVLEIDESALTAGGAAAGAFVRNAKKAGVQLSVDNFGRDPAALNYLRDLPVDYLKIHGELVSKARDPVGLASLKGVVEVGKSIEKKVIAKNVESAETLSALWNLGIDYAQGNYFQQAEGATDYDEAETTLSESGVPNWAAASSQKRAK</sequence>
<dbReference type="Pfam" id="PF00072">
    <property type="entry name" value="Response_reg"/>
    <property type="match status" value="1"/>
</dbReference>
<dbReference type="InterPro" id="IPR000160">
    <property type="entry name" value="GGDEF_dom"/>
</dbReference>
<evidence type="ECO:0000256" key="2">
    <source>
        <dbReference type="SAM" id="MobiDB-lite"/>
    </source>
</evidence>
<name>A0A1B4VBA1_9GAMM</name>
<dbReference type="GO" id="GO:0000160">
    <property type="term" value="P:phosphorelay signal transduction system"/>
    <property type="evidence" value="ECO:0007669"/>
    <property type="project" value="InterPro"/>
</dbReference>
<dbReference type="CDD" id="cd00156">
    <property type="entry name" value="REC"/>
    <property type="match status" value="1"/>
</dbReference>
<evidence type="ECO:0000259" key="3">
    <source>
        <dbReference type="PROSITE" id="PS50110"/>
    </source>
</evidence>
<keyword evidence="7" id="KW-1185">Reference proteome</keyword>
<evidence type="ECO:0000259" key="4">
    <source>
        <dbReference type="PROSITE" id="PS50883"/>
    </source>
</evidence>
<feature type="compositionally biased region" description="Polar residues" evidence="2">
    <location>
        <begin position="720"/>
        <end position="740"/>
    </location>
</feature>
<dbReference type="CDD" id="cd00130">
    <property type="entry name" value="PAS"/>
    <property type="match status" value="1"/>
</dbReference>
<feature type="domain" description="Response regulatory" evidence="3">
    <location>
        <begin position="7"/>
        <end position="123"/>
    </location>
</feature>
<dbReference type="Gene3D" id="3.30.450.20">
    <property type="entry name" value="PAS domain"/>
    <property type="match status" value="1"/>
</dbReference>
<feature type="domain" description="GGDEF" evidence="5">
    <location>
        <begin position="295"/>
        <end position="446"/>
    </location>
</feature>
<dbReference type="SMART" id="SM00267">
    <property type="entry name" value="GGDEF"/>
    <property type="match status" value="1"/>
</dbReference>
<dbReference type="InterPro" id="IPR050706">
    <property type="entry name" value="Cyclic-di-GMP_PDE-like"/>
</dbReference>
<comment type="caution">
    <text evidence="1">Lacks conserved residue(s) required for the propagation of feature annotation.</text>
</comment>
<dbReference type="SUPFAM" id="SSF141868">
    <property type="entry name" value="EAL domain-like"/>
    <property type="match status" value="1"/>
</dbReference>
<dbReference type="KEGG" id="sva:SVA_2896"/>
<dbReference type="SUPFAM" id="SSF52172">
    <property type="entry name" value="CheY-like"/>
    <property type="match status" value="1"/>
</dbReference>
<evidence type="ECO:0000313" key="6">
    <source>
        <dbReference type="EMBL" id="BAU49444.1"/>
    </source>
</evidence>
<dbReference type="CDD" id="cd01949">
    <property type="entry name" value="GGDEF"/>
    <property type="match status" value="1"/>
</dbReference>
<feature type="compositionally biased region" description="Pro residues" evidence="2">
    <location>
        <begin position="415"/>
        <end position="427"/>
    </location>
</feature>
<dbReference type="InterPro" id="IPR000014">
    <property type="entry name" value="PAS"/>
</dbReference>
<dbReference type="NCBIfam" id="TIGR00254">
    <property type="entry name" value="GGDEF"/>
    <property type="match status" value="1"/>
</dbReference>
<organism evidence="6 7">
    <name type="scientific">Sulfurifustis variabilis</name>
    <dbReference type="NCBI Taxonomy" id="1675686"/>
    <lineage>
        <taxon>Bacteria</taxon>
        <taxon>Pseudomonadati</taxon>
        <taxon>Pseudomonadota</taxon>
        <taxon>Gammaproteobacteria</taxon>
        <taxon>Acidiferrobacterales</taxon>
        <taxon>Acidiferrobacteraceae</taxon>
        <taxon>Sulfurifustis</taxon>
    </lineage>
</organism>
<dbReference type="PANTHER" id="PTHR33121:SF23">
    <property type="entry name" value="CYCLIC DI-GMP PHOSPHODIESTERASE PDEB"/>
    <property type="match status" value="1"/>
</dbReference>
<dbReference type="PROSITE" id="PS50883">
    <property type="entry name" value="EAL"/>
    <property type="match status" value="1"/>
</dbReference>